<reference evidence="11" key="1">
    <citation type="journal article" date="2023" name="G3 (Bethesda)">
        <title>Whole genome assemblies of Zophobas morio and Tenebrio molitor.</title>
        <authorList>
            <person name="Kaur S."/>
            <person name="Stinson S.A."/>
            <person name="diCenzo G.C."/>
        </authorList>
    </citation>
    <scope>NUCLEOTIDE SEQUENCE</scope>
    <source>
        <strain evidence="11">QUZm001</strain>
    </source>
</reference>
<name>A0AA38ITN7_9CUCU</name>
<keyword evidence="4 10" id="KW-0812">Transmembrane</keyword>
<dbReference type="GO" id="GO:0005789">
    <property type="term" value="C:endoplasmic reticulum membrane"/>
    <property type="evidence" value="ECO:0007669"/>
    <property type="project" value="TreeGrafter"/>
</dbReference>
<proteinExistence type="inferred from homology"/>
<evidence type="ECO:0000256" key="1">
    <source>
        <dbReference type="ARBA" id="ARBA00004141"/>
    </source>
</evidence>
<dbReference type="InterPro" id="IPR030457">
    <property type="entry name" value="ELO_CS"/>
</dbReference>
<keyword evidence="7 10" id="KW-0443">Lipid metabolism</keyword>
<feature type="transmembrane region" description="Helical" evidence="10">
    <location>
        <begin position="26"/>
        <end position="45"/>
    </location>
</feature>
<dbReference type="PANTHER" id="PTHR11157">
    <property type="entry name" value="FATTY ACID ACYL TRANSFERASE-RELATED"/>
    <property type="match status" value="1"/>
</dbReference>
<feature type="transmembrane region" description="Helical" evidence="10">
    <location>
        <begin position="168"/>
        <end position="186"/>
    </location>
</feature>
<keyword evidence="6 10" id="KW-1133">Transmembrane helix</keyword>
<dbReference type="GO" id="GO:0030148">
    <property type="term" value="P:sphingolipid biosynthetic process"/>
    <property type="evidence" value="ECO:0007669"/>
    <property type="project" value="TreeGrafter"/>
</dbReference>
<dbReference type="PANTHER" id="PTHR11157:SF21">
    <property type="entry name" value="ELONGATION OF VERY LONG CHAIN FATTY ACIDS PROTEIN"/>
    <property type="match status" value="1"/>
</dbReference>
<evidence type="ECO:0000256" key="8">
    <source>
        <dbReference type="ARBA" id="ARBA00023136"/>
    </source>
</evidence>
<keyword evidence="12" id="KW-1185">Reference proteome</keyword>
<comment type="subcellular location">
    <subcellularLocation>
        <location evidence="1">Membrane</location>
        <topology evidence="1">Multi-pass membrane protein</topology>
    </subcellularLocation>
</comment>
<feature type="transmembrane region" description="Helical" evidence="10">
    <location>
        <begin position="144"/>
        <end position="162"/>
    </location>
</feature>
<dbReference type="GO" id="GO:0034626">
    <property type="term" value="P:fatty acid elongation, polyunsaturated fatty acid"/>
    <property type="evidence" value="ECO:0007669"/>
    <property type="project" value="TreeGrafter"/>
</dbReference>
<dbReference type="PROSITE" id="PS01188">
    <property type="entry name" value="ELO"/>
    <property type="match status" value="1"/>
</dbReference>
<evidence type="ECO:0000256" key="10">
    <source>
        <dbReference type="RuleBase" id="RU361115"/>
    </source>
</evidence>
<keyword evidence="9 10" id="KW-0275">Fatty acid biosynthesis</keyword>
<comment type="caution">
    <text evidence="11">The sequence shown here is derived from an EMBL/GenBank/DDBJ whole genome shotgun (WGS) entry which is preliminary data.</text>
</comment>
<organism evidence="11 12">
    <name type="scientific">Zophobas morio</name>
    <dbReference type="NCBI Taxonomy" id="2755281"/>
    <lineage>
        <taxon>Eukaryota</taxon>
        <taxon>Metazoa</taxon>
        <taxon>Ecdysozoa</taxon>
        <taxon>Arthropoda</taxon>
        <taxon>Hexapoda</taxon>
        <taxon>Insecta</taxon>
        <taxon>Pterygota</taxon>
        <taxon>Neoptera</taxon>
        <taxon>Endopterygota</taxon>
        <taxon>Coleoptera</taxon>
        <taxon>Polyphaga</taxon>
        <taxon>Cucujiformia</taxon>
        <taxon>Tenebrionidae</taxon>
        <taxon>Zophobas</taxon>
    </lineage>
</organism>
<evidence type="ECO:0000256" key="5">
    <source>
        <dbReference type="ARBA" id="ARBA00022832"/>
    </source>
</evidence>
<keyword evidence="2 10" id="KW-0444">Lipid biosynthesis</keyword>
<dbReference type="GO" id="GO:0009922">
    <property type="term" value="F:fatty acid elongase activity"/>
    <property type="evidence" value="ECO:0007669"/>
    <property type="project" value="UniProtKB-EC"/>
</dbReference>
<gene>
    <name evidence="11" type="ORF">Zmor_005030</name>
</gene>
<keyword evidence="5 10" id="KW-0276">Fatty acid metabolism</keyword>
<dbReference type="Pfam" id="PF01151">
    <property type="entry name" value="ELO"/>
    <property type="match status" value="1"/>
</dbReference>
<feature type="transmembrane region" description="Helical" evidence="10">
    <location>
        <begin position="235"/>
        <end position="253"/>
    </location>
</feature>
<comment type="catalytic activity">
    <reaction evidence="10">
        <text>a very-long-chain acyl-CoA + malonyl-CoA + H(+) = a very-long-chain 3-oxoacyl-CoA + CO2 + CoA</text>
        <dbReference type="Rhea" id="RHEA:32727"/>
        <dbReference type="ChEBI" id="CHEBI:15378"/>
        <dbReference type="ChEBI" id="CHEBI:16526"/>
        <dbReference type="ChEBI" id="CHEBI:57287"/>
        <dbReference type="ChEBI" id="CHEBI:57384"/>
        <dbReference type="ChEBI" id="CHEBI:90725"/>
        <dbReference type="ChEBI" id="CHEBI:90736"/>
        <dbReference type="EC" id="2.3.1.199"/>
    </reaction>
</comment>
<sequence length="264" mass="31171">MSLIHDRLLSGVPNISEYADSRIENYPLMGSPLQITIILASYALFVMKTGPAFMKNRQPMKLDHVIMVYNWVQIILNTAVFLIALKEWNNFSIGCSPMDQSQSRAAIRIMQLQYSYTLLKFLDLLDTVFFVLRKKDNQVTFLHVYHHLLMAGFGWVVCKFFVGGQIYYVGIANLPVHSVMYFYYFLTAWDSSYKRSIWWKKHLTQFQIVQHFFIFTVFIIPFLNPNCSYPKWLLGVYLINSLMMIYLFSKFYVESYIRKKEKAQ</sequence>
<accession>A0AA38ITN7</accession>
<dbReference type="GO" id="GO:0019367">
    <property type="term" value="P:fatty acid elongation, saturated fatty acid"/>
    <property type="evidence" value="ECO:0007669"/>
    <property type="project" value="TreeGrafter"/>
</dbReference>
<evidence type="ECO:0000256" key="2">
    <source>
        <dbReference type="ARBA" id="ARBA00022516"/>
    </source>
</evidence>
<dbReference type="GO" id="GO:0042761">
    <property type="term" value="P:very long-chain fatty acid biosynthetic process"/>
    <property type="evidence" value="ECO:0007669"/>
    <property type="project" value="TreeGrafter"/>
</dbReference>
<dbReference type="InterPro" id="IPR002076">
    <property type="entry name" value="ELO_fam"/>
</dbReference>
<comment type="similarity">
    <text evidence="10">Belongs to the ELO family.</text>
</comment>
<dbReference type="GO" id="GO:0034625">
    <property type="term" value="P:fatty acid elongation, monounsaturated fatty acid"/>
    <property type="evidence" value="ECO:0007669"/>
    <property type="project" value="TreeGrafter"/>
</dbReference>
<protein>
    <recommendedName>
        <fullName evidence="10">Elongation of very long chain fatty acids protein</fullName>
        <ecNumber evidence="10">2.3.1.199</ecNumber>
    </recommendedName>
    <alternativeName>
        <fullName evidence="10">Very-long-chain 3-oxoacyl-CoA synthase</fullName>
    </alternativeName>
</protein>
<dbReference type="AlphaFoldDB" id="A0AA38ITN7"/>
<evidence type="ECO:0000313" key="12">
    <source>
        <dbReference type="Proteomes" id="UP001168821"/>
    </source>
</evidence>
<dbReference type="EMBL" id="JALNTZ010000002">
    <property type="protein sequence ID" value="KAJ3660589.1"/>
    <property type="molecule type" value="Genomic_DNA"/>
</dbReference>
<dbReference type="EC" id="2.3.1.199" evidence="10"/>
<dbReference type="Proteomes" id="UP001168821">
    <property type="component" value="Unassembled WGS sequence"/>
</dbReference>
<evidence type="ECO:0000256" key="4">
    <source>
        <dbReference type="ARBA" id="ARBA00022692"/>
    </source>
</evidence>
<evidence type="ECO:0000256" key="9">
    <source>
        <dbReference type="ARBA" id="ARBA00023160"/>
    </source>
</evidence>
<evidence type="ECO:0000256" key="7">
    <source>
        <dbReference type="ARBA" id="ARBA00023098"/>
    </source>
</evidence>
<evidence type="ECO:0000256" key="6">
    <source>
        <dbReference type="ARBA" id="ARBA00022989"/>
    </source>
</evidence>
<feature type="transmembrane region" description="Helical" evidence="10">
    <location>
        <begin position="206"/>
        <end position="223"/>
    </location>
</feature>
<feature type="transmembrane region" description="Helical" evidence="10">
    <location>
        <begin position="66"/>
        <end position="85"/>
    </location>
</feature>
<evidence type="ECO:0000256" key="3">
    <source>
        <dbReference type="ARBA" id="ARBA00022679"/>
    </source>
</evidence>
<evidence type="ECO:0000313" key="11">
    <source>
        <dbReference type="EMBL" id="KAJ3660589.1"/>
    </source>
</evidence>
<keyword evidence="3 10" id="KW-0808">Transferase</keyword>
<keyword evidence="8 10" id="KW-0472">Membrane</keyword>